<comment type="caution">
    <text evidence="1">The sequence shown here is derived from an EMBL/GenBank/DDBJ whole genome shotgun (WGS) entry which is preliminary data.</text>
</comment>
<reference evidence="1" key="1">
    <citation type="journal article" date="2015" name="Nature">
        <title>Complex archaea that bridge the gap between prokaryotes and eukaryotes.</title>
        <authorList>
            <person name="Spang A."/>
            <person name="Saw J.H."/>
            <person name="Jorgensen S.L."/>
            <person name="Zaremba-Niedzwiedzka K."/>
            <person name="Martijn J."/>
            <person name="Lind A.E."/>
            <person name="van Eijk R."/>
            <person name="Schleper C."/>
            <person name="Guy L."/>
            <person name="Ettema T.J."/>
        </authorList>
    </citation>
    <scope>NUCLEOTIDE SEQUENCE</scope>
</reference>
<evidence type="ECO:0000313" key="1">
    <source>
        <dbReference type="EMBL" id="KKK65511.1"/>
    </source>
</evidence>
<evidence type="ECO:0008006" key="2">
    <source>
        <dbReference type="Google" id="ProtNLM"/>
    </source>
</evidence>
<gene>
    <name evidence="1" type="ORF">LCGC14_2973380</name>
</gene>
<sequence length="110" mass="12837">MLTFIVYYVNMSTEQEVVGYQKQALILSAKEQDFDITARMIDDWVSIGLLDRPNKRGLGRGKGMLATWSDNQRQLLLTLLLKRKEIKKLITPLFNIPVWIWLEYGDEHVP</sequence>
<accession>A0A0F8ZZZ3</accession>
<name>A0A0F8ZZZ3_9ZZZZ</name>
<proteinExistence type="predicted"/>
<organism evidence="1">
    <name type="scientific">marine sediment metagenome</name>
    <dbReference type="NCBI Taxonomy" id="412755"/>
    <lineage>
        <taxon>unclassified sequences</taxon>
        <taxon>metagenomes</taxon>
        <taxon>ecological metagenomes</taxon>
    </lineage>
</organism>
<dbReference type="EMBL" id="LAZR01060519">
    <property type="protein sequence ID" value="KKK65511.1"/>
    <property type="molecule type" value="Genomic_DNA"/>
</dbReference>
<feature type="non-terminal residue" evidence="1">
    <location>
        <position position="110"/>
    </location>
</feature>
<protein>
    <recommendedName>
        <fullName evidence="2">HTH merR-type domain-containing protein</fullName>
    </recommendedName>
</protein>
<dbReference type="AlphaFoldDB" id="A0A0F8ZZZ3"/>